<dbReference type="GO" id="GO:0015026">
    <property type="term" value="F:coreceptor activity"/>
    <property type="evidence" value="ECO:0007669"/>
    <property type="project" value="InterPro"/>
</dbReference>
<evidence type="ECO:0000256" key="6">
    <source>
        <dbReference type="ARBA" id="ARBA00022729"/>
    </source>
</evidence>
<name>A0A670K0V9_PODMU</name>
<dbReference type="GO" id="GO:0001525">
    <property type="term" value="P:angiogenesis"/>
    <property type="evidence" value="ECO:0007669"/>
    <property type="project" value="TreeGrafter"/>
</dbReference>
<organism evidence="12 13">
    <name type="scientific">Podarcis muralis</name>
    <name type="common">Wall lizard</name>
    <name type="synonym">Lacerta muralis</name>
    <dbReference type="NCBI Taxonomy" id="64176"/>
    <lineage>
        <taxon>Eukaryota</taxon>
        <taxon>Metazoa</taxon>
        <taxon>Chordata</taxon>
        <taxon>Craniata</taxon>
        <taxon>Vertebrata</taxon>
        <taxon>Euteleostomi</taxon>
        <taxon>Lepidosauria</taxon>
        <taxon>Squamata</taxon>
        <taxon>Bifurcata</taxon>
        <taxon>Unidentata</taxon>
        <taxon>Episquamata</taxon>
        <taxon>Laterata</taxon>
        <taxon>Lacertibaenia</taxon>
        <taxon>Lacertidae</taxon>
        <taxon>Podarcis</taxon>
    </lineage>
</organism>
<dbReference type="Gene3D" id="1.10.150.510">
    <property type="entry name" value="Receptor activity modifying family"/>
    <property type="match status" value="1"/>
</dbReference>
<evidence type="ECO:0000256" key="3">
    <source>
        <dbReference type="ARBA" id="ARBA00022448"/>
    </source>
</evidence>
<evidence type="ECO:0000256" key="4">
    <source>
        <dbReference type="ARBA" id="ARBA00022475"/>
    </source>
</evidence>
<dbReference type="GO" id="GO:0009986">
    <property type="term" value="C:cell surface"/>
    <property type="evidence" value="ECO:0007669"/>
    <property type="project" value="TreeGrafter"/>
</dbReference>
<proteinExistence type="inferred from homology"/>
<dbReference type="PANTHER" id="PTHR14076:SF9">
    <property type="entry name" value="RECEPTOR ACTIVITY-MODIFYING PROTEIN 2"/>
    <property type="match status" value="1"/>
</dbReference>
<evidence type="ECO:0000256" key="8">
    <source>
        <dbReference type="ARBA" id="ARBA00023136"/>
    </source>
</evidence>
<sequence>MCRVAPGAACPLSDFARGRHTHRKSQCLASRGVPLSSLCPGYPFQAASLISQPGRQKRLGNCQSKGRLGLVKVGRAAEENVPLLPGRVTRGGCPEVKGVPVPPHGCGSKGGELSLTEAKPLGARLAPGSHFSHVGCTLNHQPCQRKGGASCYSDSNLKLVRRKQAAVLRVAGCTKMDGRCLPLLLLLVVFTVATRLDAHNGTTEAPGNASVSLEGRPNATFLGPEMKLSLDDVYSILVADCWRDFEKQMANITEEHWCEWMIIRRPYNELRECLERWAERLKYGYPNTLAHNYITYGHRVYFLNCSVRNALQDPPDDILLPLILTPICLIPFLVTLVVLKSKDGEMKF</sequence>
<evidence type="ECO:0000256" key="5">
    <source>
        <dbReference type="ARBA" id="ARBA00022692"/>
    </source>
</evidence>
<dbReference type="GO" id="GO:0006816">
    <property type="term" value="P:calcium ion transport"/>
    <property type="evidence" value="ECO:0007669"/>
    <property type="project" value="TreeGrafter"/>
</dbReference>
<dbReference type="GO" id="GO:0031623">
    <property type="term" value="P:receptor internalization"/>
    <property type="evidence" value="ECO:0007669"/>
    <property type="project" value="TreeGrafter"/>
</dbReference>
<keyword evidence="5 11" id="KW-0812">Transmembrane</keyword>
<evidence type="ECO:0000256" key="11">
    <source>
        <dbReference type="SAM" id="Phobius"/>
    </source>
</evidence>
<dbReference type="GO" id="GO:0005886">
    <property type="term" value="C:plasma membrane"/>
    <property type="evidence" value="ECO:0007669"/>
    <property type="project" value="UniProtKB-SubCell"/>
</dbReference>
<dbReference type="GO" id="GO:0043235">
    <property type="term" value="C:receptor complex"/>
    <property type="evidence" value="ECO:0007669"/>
    <property type="project" value="TreeGrafter"/>
</dbReference>
<evidence type="ECO:0000313" key="12">
    <source>
        <dbReference type="Ensembl" id="ENSPMRP00000031148.1"/>
    </source>
</evidence>
<evidence type="ECO:0000313" key="13">
    <source>
        <dbReference type="Proteomes" id="UP000472272"/>
    </source>
</evidence>
<reference evidence="12" key="3">
    <citation type="submission" date="2025-09" db="UniProtKB">
        <authorList>
            <consortium name="Ensembl"/>
        </authorList>
    </citation>
    <scope>IDENTIFICATION</scope>
</reference>
<dbReference type="InterPro" id="IPR006985">
    <property type="entry name" value="RAMP"/>
</dbReference>
<comment type="subcellular location">
    <subcellularLocation>
        <location evidence="1">Cell membrane</location>
        <topology evidence="1">Single-pass type I membrane protein</topology>
    </subcellularLocation>
</comment>
<dbReference type="GO" id="GO:0072659">
    <property type="term" value="P:protein localization to plasma membrane"/>
    <property type="evidence" value="ECO:0007669"/>
    <property type="project" value="TreeGrafter"/>
</dbReference>
<keyword evidence="4" id="KW-1003">Cell membrane</keyword>
<protein>
    <recommendedName>
        <fullName evidence="14">Receptor activity modifying protein 2</fullName>
    </recommendedName>
</protein>
<keyword evidence="10" id="KW-0675">Receptor</keyword>
<evidence type="ECO:0008006" key="14">
    <source>
        <dbReference type="Google" id="ProtNLM"/>
    </source>
</evidence>
<evidence type="ECO:0000256" key="1">
    <source>
        <dbReference type="ARBA" id="ARBA00004251"/>
    </source>
</evidence>
<keyword evidence="6" id="KW-0732">Signal</keyword>
<keyword evidence="13" id="KW-1185">Reference proteome</keyword>
<dbReference type="GeneTree" id="ENSGT00940000160264"/>
<keyword evidence="3" id="KW-0813">Transport</keyword>
<dbReference type="GO" id="GO:0008277">
    <property type="term" value="P:regulation of G protein-coupled receptor signaling pathway"/>
    <property type="evidence" value="ECO:0007669"/>
    <property type="project" value="InterPro"/>
</dbReference>
<evidence type="ECO:0000256" key="10">
    <source>
        <dbReference type="ARBA" id="ARBA00023170"/>
    </source>
</evidence>
<reference evidence="12" key="2">
    <citation type="submission" date="2025-08" db="UniProtKB">
        <authorList>
            <consortium name="Ensembl"/>
        </authorList>
    </citation>
    <scope>IDENTIFICATION</scope>
</reference>
<accession>A0A670K0V9</accession>
<comment type="similarity">
    <text evidence="2">Belongs to the RAMP family.</text>
</comment>
<dbReference type="Proteomes" id="UP000472272">
    <property type="component" value="Chromosome 13"/>
</dbReference>
<evidence type="ECO:0000256" key="7">
    <source>
        <dbReference type="ARBA" id="ARBA00022989"/>
    </source>
</evidence>
<evidence type="ECO:0000256" key="9">
    <source>
        <dbReference type="ARBA" id="ARBA00023157"/>
    </source>
</evidence>
<dbReference type="PANTHER" id="PTHR14076">
    <property type="entry name" value="RECEPTOR ACTIVITY MODIFYING PROTEIN RAMP"/>
    <property type="match status" value="1"/>
</dbReference>
<dbReference type="Ensembl" id="ENSPMRT00000033039.1">
    <property type="protein sequence ID" value="ENSPMRP00000031148.1"/>
    <property type="gene ID" value="ENSPMRG00000020187.1"/>
</dbReference>
<dbReference type="AlphaFoldDB" id="A0A670K0V9"/>
<keyword evidence="7 11" id="KW-1133">Transmembrane helix</keyword>
<feature type="transmembrane region" description="Helical" evidence="11">
    <location>
        <begin position="318"/>
        <end position="339"/>
    </location>
</feature>
<dbReference type="GO" id="GO:0006886">
    <property type="term" value="P:intracellular protein transport"/>
    <property type="evidence" value="ECO:0007669"/>
    <property type="project" value="InterPro"/>
</dbReference>
<dbReference type="InterPro" id="IPR038126">
    <property type="entry name" value="RAMP_sf"/>
</dbReference>
<keyword evidence="8 11" id="KW-0472">Membrane</keyword>
<keyword evidence="9" id="KW-1015">Disulfide bond</keyword>
<dbReference type="GO" id="GO:0032870">
    <property type="term" value="P:cellular response to hormone stimulus"/>
    <property type="evidence" value="ECO:0007669"/>
    <property type="project" value="TreeGrafter"/>
</dbReference>
<dbReference type="GO" id="GO:0007186">
    <property type="term" value="P:G protein-coupled receptor signaling pathway"/>
    <property type="evidence" value="ECO:0007669"/>
    <property type="project" value="TreeGrafter"/>
</dbReference>
<reference evidence="12 13" key="1">
    <citation type="journal article" date="2019" name="Proc. Natl. Acad. Sci. U.S.A.">
        <title>Regulatory changes in pterin and carotenoid genes underlie balanced color polymorphisms in the wall lizard.</title>
        <authorList>
            <person name="Andrade P."/>
            <person name="Pinho C."/>
            <person name="Perez I de Lanuza G."/>
            <person name="Afonso S."/>
            <person name="Brejcha J."/>
            <person name="Rubin C.J."/>
            <person name="Wallerman O."/>
            <person name="Pereira P."/>
            <person name="Sabatino S.J."/>
            <person name="Bellati A."/>
            <person name="Pellitteri-Rosa D."/>
            <person name="Bosakova Z."/>
            <person name="Bunikis I."/>
            <person name="Carretero M.A."/>
            <person name="Feiner N."/>
            <person name="Marsik P."/>
            <person name="Pauperio F."/>
            <person name="Salvi D."/>
            <person name="Soler L."/>
            <person name="While G.M."/>
            <person name="Uller T."/>
            <person name="Font E."/>
            <person name="Andersson L."/>
            <person name="Carneiro M."/>
        </authorList>
    </citation>
    <scope>NUCLEOTIDE SEQUENCE</scope>
</reference>
<dbReference type="Pfam" id="PF04901">
    <property type="entry name" value="RAMP"/>
    <property type="match status" value="1"/>
</dbReference>
<evidence type="ECO:0000256" key="2">
    <source>
        <dbReference type="ARBA" id="ARBA00007087"/>
    </source>
</evidence>